<accession>A0A6H0SMI9</accession>
<feature type="transmembrane region" description="Helical" evidence="2">
    <location>
        <begin position="196"/>
        <end position="216"/>
    </location>
</feature>
<feature type="transmembrane region" description="Helical" evidence="2">
    <location>
        <begin position="85"/>
        <end position="109"/>
    </location>
</feature>
<name>A0A6H0SMI9_9MICC</name>
<feature type="region of interest" description="Disordered" evidence="1">
    <location>
        <begin position="23"/>
        <end position="74"/>
    </location>
</feature>
<dbReference type="Gene3D" id="3.10.620.30">
    <property type="match status" value="1"/>
</dbReference>
<evidence type="ECO:0000259" key="3">
    <source>
        <dbReference type="SMART" id="SM00460"/>
    </source>
</evidence>
<reference evidence="4 5" key="1">
    <citation type="submission" date="2018-09" db="EMBL/GenBank/DDBJ databases">
        <title>Glutamicibacter mishrai S5-52T (LMG 29155T = KCTC 39846T).</title>
        <authorList>
            <person name="Das S.K."/>
        </authorList>
    </citation>
    <scope>NUCLEOTIDE SEQUENCE [LARGE SCALE GENOMIC DNA]</scope>
    <source>
        <strain evidence="4 5">S5-52</strain>
    </source>
</reference>
<dbReference type="EMBL" id="CP032549">
    <property type="protein sequence ID" value="QIV87801.1"/>
    <property type="molecule type" value="Genomic_DNA"/>
</dbReference>
<feature type="compositionally biased region" description="Low complexity" evidence="1">
    <location>
        <begin position="656"/>
        <end position="691"/>
    </location>
</feature>
<dbReference type="Proteomes" id="UP000502331">
    <property type="component" value="Chromosome"/>
</dbReference>
<feature type="transmembrane region" description="Helical" evidence="2">
    <location>
        <begin position="709"/>
        <end position="729"/>
    </location>
</feature>
<feature type="region of interest" description="Disordered" evidence="1">
    <location>
        <begin position="655"/>
        <end position="703"/>
    </location>
</feature>
<sequence>MACHLGAHGTPCRNLYSGSASGTIFRRAPGTGRNRVEDPSDPGNHGRRTDVGRSMSIKLTDAPAPNRAGDPEGPGMNHTPVVENFLARVLASLCMAVAVLAGTASLTGVVEGSSWFPYLLLPITAMHLAAGAIRSVRALRWLALPAAILIGILAIASHDAMTANTYGFSTAQWFSSALSEAGIQLATQVPPVASSIYVDFAILVLALGVSLVVELLSSFRRTALLVIIPLSFAPIIASLFKQEGAGIGYLALLVLGVLGYAALVPRIFAKPLPRASGVRLLEPKTLGIFGLTALACVGSLIAASMWMPGFRTGMFPEGQRPSGDLLANNVDPLINLGRDLRSNGSDPFLTYYTSAEQAPYLRTQVIKDLTQERWEPTEGLFHSDYYGDVAVNNDFTSFGSSEEVLQMTWPRGNSNPLLPLPDRSYLVNGIVGDWQWTHETSMARLSGDALGATNEISVAYAQLDITPEMIDYLAQLNLGANDFINDDYTQLPQDPENALQPLLRRTLQEAYGQEGTPSSDLEKAVALQEFFRSGNFVYSERTPLREGYDGANAEVVKAFLDRRQGYCVHFASAMALLAREAGIPSRIAVGYAPGEATGESLVVDESEEAGALARGLETGTELTGYSVSGQQAHAWPELYLDGIGWVPFEPTPGRGYTPTYAPEPTASAAPAESTAPEVPTARSTPTRSAAPTPTPQATEGTSASEASGAFWLIPLVALVAVAGLCISPWRRQRTRQRRLELVRSGTPDAAQALWAELLSIGMDAGTKAGDHESVGDYLVRLAEDHPQLVEPLRLLQSAIEQSFYASRHPQAHDAPMLLDALHEIEHQLRSELPFGRRILGFLFPRSLGSALGQRTTVKDAADH</sequence>
<dbReference type="PANTHER" id="PTHR42736">
    <property type="entry name" value="PROTEIN-GLUTAMINE GAMMA-GLUTAMYLTRANSFERASE"/>
    <property type="match status" value="1"/>
</dbReference>
<proteinExistence type="predicted"/>
<keyword evidence="2" id="KW-0812">Transmembrane</keyword>
<dbReference type="PANTHER" id="PTHR42736:SF1">
    <property type="entry name" value="PROTEIN-GLUTAMINE GAMMA-GLUTAMYLTRANSFERASE"/>
    <property type="match status" value="1"/>
</dbReference>
<evidence type="ECO:0000256" key="2">
    <source>
        <dbReference type="SAM" id="Phobius"/>
    </source>
</evidence>
<dbReference type="SUPFAM" id="SSF54001">
    <property type="entry name" value="Cysteine proteinases"/>
    <property type="match status" value="1"/>
</dbReference>
<dbReference type="AlphaFoldDB" id="A0A6H0SMI9"/>
<keyword evidence="5" id="KW-1185">Reference proteome</keyword>
<feature type="transmembrane region" description="Helical" evidence="2">
    <location>
        <begin position="286"/>
        <end position="307"/>
    </location>
</feature>
<feature type="transmembrane region" description="Helical" evidence="2">
    <location>
        <begin position="138"/>
        <end position="156"/>
    </location>
</feature>
<dbReference type="InterPro" id="IPR038765">
    <property type="entry name" value="Papain-like_cys_pep_sf"/>
</dbReference>
<evidence type="ECO:0000313" key="5">
    <source>
        <dbReference type="Proteomes" id="UP000502331"/>
    </source>
</evidence>
<organism evidence="4 5">
    <name type="scientific">Glutamicibacter mishrai</name>
    <dbReference type="NCBI Taxonomy" id="1775880"/>
    <lineage>
        <taxon>Bacteria</taxon>
        <taxon>Bacillati</taxon>
        <taxon>Actinomycetota</taxon>
        <taxon>Actinomycetes</taxon>
        <taxon>Micrococcales</taxon>
        <taxon>Micrococcaceae</taxon>
        <taxon>Glutamicibacter</taxon>
    </lineage>
</organism>
<keyword evidence="2" id="KW-1133">Transmembrane helix</keyword>
<feature type="domain" description="Transglutaminase-like" evidence="3">
    <location>
        <begin position="559"/>
        <end position="652"/>
    </location>
</feature>
<dbReference type="InterPro" id="IPR002931">
    <property type="entry name" value="Transglutaminase-like"/>
</dbReference>
<gene>
    <name evidence="4" type="ORF">D3791_12195</name>
</gene>
<feature type="transmembrane region" description="Helical" evidence="2">
    <location>
        <begin position="223"/>
        <end position="240"/>
    </location>
</feature>
<feature type="transmembrane region" description="Helical" evidence="2">
    <location>
        <begin position="115"/>
        <end position="133"/>
    </location>
</feature>
<protein>
    <recommendedName>
        <fullName evidence="3">Transglutaminase-like domain-containing protein</fullName>
    </recommendedName>
</protein>
<evidence type="ECO:0000256" key="1">
    <source>
        <dbReference type="SAM" id="MobiDB-lite"/>
    </source>
</evidence>
<dbReference type="Pfam" id="PF11992">
    <property type="entry name" value="TgpA_N"/>
    <property type="match status" value="1"/>
</dbReference>
<keyword evidence="2" id="KW-0472">Membrane</keyword>
<dbReference type="InterPro" id="IPR021878">
    <property type="entry name" value="TgpA_N"/>
</dbReference>
<evidence type="ECO:0000313" key="4">
    <source>
        <dbReference type="EMBL" id="QIV87801.1"/>
    </source>
</evidence>
<dbReference type="Pfam" id="PF01841">
    <property type="entry name" value="Transglut_core"/>
    <property type="match status" value="1"/>
</dbReference>
<dbReference type="SMART" id="SM00460">
    <property type="entry name" value="TGc"/>
    <property type="match status" value="1"/>
</dbReference>
<dbReference type="InterPro" id="IPR052901">
    <property type="entry name" value="Bact_TGase-like"/>
</dbReference>
<feature type="transmembrane region" description="Helical" evidence="2">
    <location>
        <begin position="246"/>
        <end position="265"/>
    </location>
</feature>